<comment type="caution">
    <text evidence="1">The sequence shown here is derived from an EMBL/GenBank/DDBJ whole genome shotgun (WGS) entry which is preliminary data.</text>
</comment>
<protein>
    <submittedName>
        <fullName evidence="1">Alanine racemase 1</fullName>
        <ecNumber evidence="1">5.1.1.1</ecNumber>
    </submittedName>
</protein>
<evidence type="ECO:0000313" key="2">
    <source>
        <dbReference type="Proteomes" id="UP000356253"/>
    </source>
</evidence>
<reference evidence="1" key="1">
    <citation type="submission" date="2019-09" db="EMBL/GenBank/DDBJ databases">
        <authorList>
            <person name="Rodrigo-Torres L."/>
            <person name="Arahal R. D."/>
            <person name="Lucena T."/>
        </authorList>
    </citation>
    <scope>NUCLEOTIDE SEQUENCE</scope>
    <source>
        <strain evidence="1">ISS653</strain>
    </source>
</reference>
<evidence type="ECO:0000313" key="1">
    <source>
        <dbReference type="EMBL" id="VVV01092.1"/>
    </source>
</evidence>
<proteinExistence type="predicted"/>
<accession>A0AC61Y990</accession>
<organism evidence="1 2">
    <name type="scientific">Mesonia oceanica</name>
    <dbReference type="NCBI Taxonomy" id="2687242"/>
    <lineage>
        <taxon>Bacteria</taxon>
        <taxon>Pseudomonadati</taxon>
        <taxon>Bacteroidota</taxon>
        <taxon>Flavobacteriia</taxon>
        <taxon>Flavobacteriales</taxon>
        <taxon>Flavobacteriaceae</taxon>
        <taxon>Mesonia</taxon>
    </lineage>
</organism>
<keyword evidence="2" id="KW-1185">Reference proteome</keyword>
<dbReference type="EMBL" id="CABVMM010000009">
    <property type="protein sequence ID" value="VVV01092.1"/>
    <property type="molecule type" value="Genomic_DNA"/>
</dbReference>
<keyword evidence="1" id="KW-0413">Isomerase</keyword>
<name>A0AC61Y990_9FLAO</name>
<dbReference type="EC" id="5.1.1.1" evidence="1"/>
<sequence>MITNHSSVIELNRNALANNFKFIKNLIGEKVTLSSVIKGNAYGHGIQQMVPELQYLGVNHFSVFSSFEAKIAHESLTQAATIMVMGDIAEEDISWVVENKIQFFIYNISGLQTLLREAKKQTKKIHVHIELETGMNRHGFEQNQLLELVEIIEENKNLIEVEGICTHFAGAESSANFKRIQEQQQSFLKGIEFLKIKGIEAKKLHTSCSAGIIAYPQFNLDMVRIGIIQYGLWPSKESQLTYNVKHEYETQLESVLSWRSSIIDIKNVKAGDFVGYGTSFLAETNMKIASVPVGYGYGFSRSLSNTGRVLVNGKRLSVIGTVNMNMFLIDVTNIEVKIGDTVTIIGQDGEQSINVSYFGNLSEQLNYELLTRLDKSIPRVVV</sequence>
<dbReference type="Proteomes" id="UP000356253">
    <property type="component" value="Unassembled WGS sequence"/>
</dbReference>
<gene>
    <name evidence="1" type="primary">alr1_2</name>
    <name evidence="1" type="ORF">FVB9532_02371</name>
</gene>